<evidence type="ECO:0000313" key="2">
    <source>
        <dbReference type="Proteomes" id="UP000693970"/>
    </source>
</evidence>
<name>A0A9K3LM89_9STRA</name>
<dbReference type="EMBL" id="JAGRRH010000009">
    <property type="protein sequence ID" value="KAG7364278.1"/>
    <property type="molecule type" value="Genomic_DNA"/>
</dbReference>
<accession>A0A9K3LM89</accession>
<reference evidence="1" key="2">
    <citation type="submission" date="2021-04" db="EMBL/GenBank/DDBJ databases">
        <authorList>
            <person name="Podell S."/>
        </authorList>
    </citation>
    <scope>NUCLEOTIDE SEQUENCE</scope>
    <source>
        <strain evidence="1">Hildebrandi</strain>
    </source>
</reference>
<proteinExistence type="predicted"/>
<keyword evidence="2" id="KW-1185">Reference proteome</keyword>
<sequence length="304" mass="34598">MFPSLARRGIFVPSKVTMAAALSTQAEAAISAALSRAKWNDVKDEVLEIRNLMREGTTNHSVGLPCPSLQQDVNDKLRGIHALVQNQQRNEAFAQVHALKSMVKNELYHHRQQQMMSFSTVADRQVDDFEDKVHALHWADVEGEVDTIKHILHESSTNHAVSAPDVELQKFIENTLDDIKVMLENNPTQRGLVFSKIHALKGFVKQRLYNGLTTKDHVRAFEKEMEALRWSDIKNEMEELHQLMREGTTNHAVALPSPELEKAVDDGLREIDAMIQSQPTPEVHDQVFERIRKLKGMVKAEIYK</sequence>
<organism evidence="1 2">
    <name type="scientific">Nitzschia inconspicua</name>
    <dbReference type="NCBI Taxonomy" id="303405"/>
    <lineage>
        <taxon>Eukaryota</taxon>
        <taxon>Sar</taxon>
        <taxon>Stramenopiles</taxon>
        <taxon>Ochrophyta</taxon>
        <taxon>Bacillariophyta</taxon>
        <taxon>Bacillariophyceae</taxon>
        <taxon>Bacillariophycidae</taxon>
        <taxon>Bacillariales</taxon>
        <taxon>Bacillariaceae</taxon>
        <taxon>Nitzschia</taxon>
    </lineage>
</organism>
<dbReference type="AlphaFoldDB" id="A0A9K3LM89"/>
<comment type="caution">
    <text evidence="1">The sequence shown here is derived from an EMBL/GenBank/DDBJ whole genome shotgun (WGS) entry which is preliminary data.</text>
</comment>
<gene>
    <name evidence="1" type="ORF">IV203_037480</name>
</gene>
<evidence type="ECO:0000313" key="1">
    <source>
        <dbReference type="EMBL" id="KAG7364278.1"/>
    </source>
</evidence>
<dbReference type="Proteomes" id="UP000693970">
    <property type="component" value="Unassembled WGS sequence"/>
</dbReference>
<protein>
    <submittedName>
        <fullName evidence="1">Uncharacterized protein</fullName>
    </submittedName>
</protein>
<reference evidence="1" key="1">
    <citation type="journal article" date="2021" name="Sci. Rep.">
        <title>Diploid genomic architecture of Nitzschia inconspicua, an elite biomass production diatom.</title>
        <authorList>
            <person name="Oliver A."/>
            <person name="Podell S."/>
            <person name="Pinowska A."/>
            <person name="Traller J.C."/>
            <person name="Smith S.R."/>
            <person name="McClure R."/>
            <person name="Beliaev A."/>
            <person name="Bohutskyi P."/>
            <person name="Hill E.A."/>
            <person name="Rabines A."/>
            <person name="Zheng H."/>
            <person name="Allen L.Z."/>
            <person name="Kuo A."/>
            <person name="Grigoriev I.V."/>
            <person name="Allen A.E."/>
            <person name="Hazlebeck D."/>
            <person name="Allen E.E."/>
        </authorList>
    </citation>
    <scope>NUCLEOTIDE SEQUENCE</scope>
    <source>
        <strain evidence="1">Hildebrandi</strain>
    </source>
</reference>
<dbReference type="OrthoDB" id="55338at2759"/>